<organism evidence="4">
    <name type="scientific">Streptomyces sp. NBC_00003</name>
    <dbReference type="NCBI Taxonomy" id="2903608"/>
    <lineage>
        <taxon>Bacteria</taxon>
        <taxon>Bacillati</taxon>
        <taxon>Actinomycetota</taxon>
        <taxon>Actinomycetes</taxon>
        <taxon>Kitasatosporales</taxon>
        <taxon>Streptomycetaceae</taxon>
        <taxon>Streptomyces</taxon>
    </lineage>
</organism>
<dbReference type="PANTHER" id="PTHR35849:SF2">
    <property type="entry name" value="BLR2341 PROTEIN"/>
    <property type="match status" value="1"/>
</dbReference>
<dbReference type="InterPro" id="IPR011006">
    <property type="entry name" value="CheY-like_superfamily"/>
</dbReference>
<protein>
    <submittedName>
        <fullName evidence="4">ANTAR domain-containing protein</fullName>
    </submittedName>
</protein>
<feature type="domain" description="STAS" evidence="2">
    <location>
        <begin position="44"/>
        <end position="120"/>
    </location>
</feature>
<dbReference type="InterPro" id="IPR005561">
    <property type="entry name" value="ANTAR"/>
</dbReference>
<feature type="region of interest" description="Disordered" evidence="1">
    <location>
        <begin position="147"/>
        <end position="168"/>
    </location>
</feature>
<dbReference type="AlphaFoldDB" id="A0AAU2VEA0"/>
<dbReference type="SUPFAM" id="SSF52091">
    <property type="entry name" value="SpoIIaa-like"/>
    <property type="match status" value="1"/>
</dbReference>
<dbReference type="InterPro" id="IPR052746">
    <property type="entry name" value="MlaB_ABC_Transporter"/>
</dbReference>
<accession>A0AAU2VEA0</accession>
<feature type="region of interest" description="Disordered" evidence="1">
    <location>
        <begin position="1"/>
        <end position="23"/>
    </location>
</feature>
<dbReference type="PANTHER" id="PTHR35849">
    <property type="entry name" value="BLR2341 PROTEIN"/>
    <property type="match status" value="1"/>
</dbReference>
<dbReference type="InterPro" id="IPR036513">
    <property type="entry name" value="STAS_dom_sf"/>
</dbReference>
<dbReference type="InterPro" id="IPR002645">
    <property type="entry name" value="STAS_dom"/>
</dbReference>
<dbReference type="PROSITE" id="PS50921">
    <property type="entry name" value="ANTAR"/>
    <property type="match status" value="1"/>
</dbReference>
<reference evidence="4" key="1">
    <citation type="submission" date="2022-10" db="EMBL/GenBank/DDBJ databases">
        <title>The complete genomes of actinobacterial strains from the NBC collection.</title>
        <authorList>
            <person name="Joergensen T.S."/>
            <person name="Alvarez Arevalo M."/>
            <person name="Sterndorff E.B."/>
            <person name="Faurdal D."/>
            <person name="Vuksanovic O."/>
            <person name="Mourched A.-S."/>
            <person name="Charusanti P."/>
            <person name="Shaw S."/>
            <person name="Blin K."/>
            <person name="Weber T."/>
        </authorList>
    </citation>
    <scope>NUCLEOTIDE SEQUENCE</scope>
    <source>
        <strain evidence="4">NBC_00003</strain>
    </source>
</reference>
<dbReference type="Pfam" id="PF13466">
    <property type="entry name" value="STAS_2"/>
    <property type="match status" value="1"/>
</dbReference>
<feature type="domain" description="ANTAR" evidence="3">
    <location>
        <begin position="157"/>
        <end position="218"/>
    </location>
</feature>
<evidence type="ECO:0000259" key="3">
    <source>
        <dbReference type="PROSITE" id="PS50921"/>
    </source>
</evidence>
<dbReference type="Pfam" id="PF03861">
    <property type="entry name" value="ANTAR"/>
    <property type="match status" value="1"/>
</dbReference>
<evidence type="ECO:0000313" key="4">
    <source>
        <dbReference type="EMBL" id="WTW65830.1"/>
    </source>
</evidence>
<dbReference type="PROSITE" id="PS50801">
    <property type="entry name" value="STAS"/>
    <property type="match status" value="1"/>
</dbReference>
<gene>
    <name evidence="4" type="ORF">OG549_37230</name>
</gene>
<dbReference type="EMBL" id="CP108318">
    <property type="protein sequence ID" value="WTW65830.1"/>
    <property type="molecule type" value="Genomic_DNA"/>
</dbReference>
<evidence type="ECO:0000259" key="2">
    <source>
        <dbReference type="PROSITE" id="PS50801"/>
    </source>
</evidence>
<feature type="compositionally biased region" description="Polar residues" evidence="1">
    <location>
        <begin position="155"/>
        <end position="168"/>
    </location>
</feature>
<dbReference type="GO" id="GO:0003723">
    <property type="term" value="F:RNA binding"/>
    <property type="evidence" value="ECO:0007669"/>
    <property type="project" value="InterPro"/>
</dbReference>
<name>A0AAU2VEA0_9ACTN</name>
<sequence length="253" mass="26998">MSDQRLATNRADVSGPRTQLAAEPSGCPLTSDLGASMYPCDDRVIVVASGEIDIDTASQLHDVLTAALDTSRSGIDLDLSRVTFCDCCGLNALLRVRHRAVDQDKTLLVRAAGAPLIRLLTFTHTLDLLTAASGVTFGADAPCPVQCEREPESPGSGQSSRSETDQLRQALQTRPVIDMARGVLMASYQLTPDQAWHVLVDVSQHTNTKLHHLAQSLLGTVQGPPLPAPVRKALRQSVTRHSPATPTSVRAPG</sequence>
<dbReference type="InterPro" id="IPR058548">
    <property type="entry name" value="MlaB-like_STAS"/>
</dbReference>
<evidence type="ECO:0000256" key="1">
    <source>
        <dbReference type="SAM" id="MobiDB-lite"/>
    </source>
</evidence>
<dbReference type="Gene3D" id="3.30.750.24">
    <property type="entry name" value="STAS domain"/>
    <property type="match status" value="1"/>
</dbReference>
<proteinExistence type="predicted"/>
<dbReference type="Gene3D" id="1.10.10.10">
    <property type="entry name" value="Winged helix-like DNA-binding domain superfamily/Winged helix DNA-binding domain"/>
    <property type="match status" value="1"/>
</dbReference>
<dbReference type="InterPro" id="IPR036388">
    <property type="entry name" value="WH-like_DNA-bd_sf"/>
</dbReference>
<dbReference type="SMART" id="SM01012">
    <property type="entry name" value="ANTAR"/>
    <property type="match status" value="1"/>
</dbReference>
<dbReference type="SUPFAM" id="SSF52172">
    <property type="entry name" value="CheY-like"/>
    <property type="match status" value="1"/>
</dbReference>
<dbReference type="CDD" id="cd07043">
    <property type="entry name" value="STAS_anti-anti-sigma_factors"/>
    <property type="match status" value="1"/>
</dbReference>